<dbReference type="EMBL" id="FIZY01000010">
    <property type="protein sequence ID" value="CZF80490.1"/>
    <property type="molecule type" value="Genomic_DNA"/>
</dbReference>
<dbReference type="RefSeq" id="WP_062707196.1">
    <property type="nucleotide sequence ID" value="NZ_CAWRCI010000010.1"/>
</dbReference>
<dbReference type="Proteomes" id="UP000073601">
    <property type="component" value="Unassembled WGS sequence"/>
</dbReference>
<sequence>MSEIKKNFDSYYHTLDTLPFEKGAKGVPFRTNPGGKYSLLTDIPLPAAVVSETAITHNANWMQRFANQSEVLLAPHGKTTMSPQLFKAQIAQGAWGLTLATSAQALVAAEAGAKRIILANQIVGSANINAVLDIIEHYRIEVYPCIDSQYLAEQWQAAARSRNLEVTLLVELGVDGGRCGCRTHDQVQTLAQYIARSSHLQFAGIEFYEGVIHAEHESDDVEPAVREFVSGAVALAESLIPLSALDKPIVTGAGSAWYDVVAEAFTGKTRLTTIIRPGCYLIHDDGIYLEAQNAVMERAQRDSSAACRLDGDLISALTLYAHVISVPEKDKAIIGLGKRDVAFDAGLPKAIRLYRDGQLLPLPELTSTDIMDQHLFLEVMQKDTLQVGDILVFSTSHPCLTFDKWRYIGVETEPDTITKWITTHF</sequence>
<evidence type="ECO:0000256" key="2">
    <source>
        <dbReference type="ARBA" id="ARBA00023239"/>
    </source>
</evidence>
<accession>A0A128F232</accession>
<dbReference type="InterPro" id="IPR029066">
    <property type="entry name" value="PLP-binding_barrel"/>
</dbReference>
<dbReference type="Gene3D" id="2.40.37.20">
    <property type="entry name" value="D-serine dehydratase-like domain"/>
    <property type="match status" value="1"/>
</dbReference>
<keyword evidence="5" id="KW-1185">Reference proteome</keyword>
<evidence type="ECO:0000313" key="4">
    <source>
        <dbReference type="EMBL" id="CZF80490.1"/>
    </source>
</evidence>
<dbReference type="InterPro" id="IPR051466">
    <property type="entry name" value="D-amino_acid_metab_enzyme"/>
</dbReference>
<evidence type="ECO:0000313" key="5">
    <source>
        <dbReference type="Proteomes" id="UP000073601"/>
    </source>
</evidence>
<dbReference type="InterPro" id="IPR001608">
    <property type="entry name" value="Ala_racemase_N"/>
</dbReference>
<name>A0A128F232_9GAMM</name>
<organism evidence="4 5">
    <name type="scientific">Grimontia marina</name>
    <dbReference type="NCBI Taxonomy" id="646534"/>
    <lineage>
        <taxon>Bacteria</taxon>
        <taxon>Pseudomonadati</taxon>
        <taxon>Pseudomonadota</taxon>
        <taxon>Gammaproteobacteria</taxon>
        <taxon>Vibrionales</taxon>
        <taxon>Vibrionaceae</taxon>
        <taxon>Grimontia</taxon>
    </lineage>
</organism>
<feature type="domain" description="D-serine dehydratase-like" evidence="3">
    <location>
        <begin position="316"/>
        <end position="411"/>
    </location>
</feature>
<dbReference type="Gene3D" id="3.20.20.10">
    <property type="entry name" value="Alanine racemase"/>
    <property type="match status" value="1"/>
</dbReference>
<dbReference type="Pfam" id="PF01168">
    <property type="entry name" value="Ala_racemase_N"/>
    <property type="match status" value="1"/>
</dbReference>
<comment type="similarity">
    <text evidence="1">Belongs to the DSD1 family.</text>
</comment>
<dbReference type="AlphaFoldDB" id="A0A128F232"/>
<gene>
    <name evidence="4" type="ORF">GMA8713_01421</name>
</gene>
<keyword evidence="2 4" id="KW-0456">Lyase</keyword>
<proteinExistence type="inferred from homology"/>
<dbReference type="PANTHER" id="PTHR28004">
    <property type="entry name" value="ZGC:162816-RELATED"/>
    <property type="match status" value="1"/>
</dbReference>
<dbReference type="SMART" id="SM01119">
    <property type="entry name" value="D-ser_dehydrat"/>
    <property type="match status" value="1"/>
</dbReference>
<reference evidence="5" key="1">
    <citation type="submission" date="2016-02" db="EMBL/GenBank/DDBJ databases">
        <authorList>
            <person name="Rodrigo-Torres Lidia"/>
            <person name="Arahal R.David."/>
        </authorList>
    </citation>
    <scope>NUCLEOTIDE SEQUENCE [LARGE SCALE GENOMIC DNA]</scope>
    <source>
        <strain evidence="5">CECT 8713</strain>
    </source>
</reference>
<protein>
    <submittedName>
        <fullName evidence="4">D-threonine aldolase</fullName>
        <ecNumber evidence="4">4.1.2.42</ecNumber>
    </submittedName>
</protein>
<dbReference type="PANTHER" id="PTHR28004:SF8">
    <property type="entry name" value="D-SERINE DEAMINASE"/>
    <property type="match status" value="1"/>
</dbReference>
<dbReference type="InterPro" id="IPR026956">
    <property type="entry name" value="D-ser_dehydrat-like_dom"/>
</dbReference>
<dbReference type="GO" id="GO:0043876">
    <property type="term" value="F:D-threonine aldolase activity"/>
    <property type="evidence" value="ECO:0007669"/>
    <property type="project" value="UniProtKB-EC"/>
</dbReference>
<evidence type="ECO:0000256" key="1">
    <source>
        <dbReference type="ARBA" id="ARBA00005323"/>
    </source>
</evidence>
<dbReference type="OrthoDB" id="9811417at2"/>
<dbReference type="InterPro" id="IPR042208">
    <property type="entry name" value="D-ser_dehydrat-like_sf"/>
</dbReference>
<evidence type="ECO:0000259" key="3">
    <source>
        <dbReference type="SMART" id="SM01119"/>
    </source>
</evidence>
<dbReference type="SUPFAM" id="SSF51419">
    <property type="entry name" value="PLP-binding barrel"/>
    <property type="match status" value="1"/>
</dbReference>
<dbReference type="Pfam" id="PF14031">
    <property type="entry name" value="D-ser_dehydrat"/>
    <property type="match status" value="1"/>
</dbReference>
<dbReference type="EC" id="4.1.2.42" evidence="4"/>